<dbReference type="PANTHER" id="PTHR14396:SF10">
    <property type="entry name" value="CLASPIN"/>
    <property type="match status" value="1"/>
</dbReference>
<dbReference type="GO" id="GO:0033314">
    <property type="term" value="P:mitotic DNA replication checkpoint signaling"/>
    <property type="evidence" value="ECO:0007669"/>
    <property type="project" value="TreeGrafter"/>
</dbReference>
<sequence>MKFFFRKRRSFVEPQTTNGLIMDKQLTSQEAENEILNLLTNPFTKAPCVEDSQTRMSSTQISNRDVKESFKRKIDDFSDIEDEKEINPQEKLSNTIKRSRCAKVVISDDEEDDPHDRDINEKNSANVDSETIKSVDKEDELLAEDDAIEVDSDDEELEMAREIARNKFWDEKKKRIRREFVENEAELSGSDVESDDDDIGSENDELEAEEGDLDDLPSDDVLKAQIGRIHNKQMLDDDHRKLLMYKDAYLADGDLHTDGDVLRRFRWRKPEEDVNVRDVPKDDVEDEIQILEDEGLNSQELEEKSMDDAATYTLFSFKKVAVRRSTSTSQAILVNPEASTKSRRESFLNRQPSTLHKIVNENSNSYLVSAVNAASSKSLFFAEQSLSFAADMESNNNNSNTSKRTTRIRLKNESRVPKLTNRDVKKDNIDSVFELLK</sequence>
<feature type="compositionally biased region" description="Acidic residues" evidence="4">
    <location>
        <begin position="192"/>
        <end position="217"/>
    </location>
</feature>
<keyword evidence="5" id="KW-1185">Reference proteome</keyword>
<evidence type="ECO:0000256" key="3">
    <source>
        <dbReference type="ARBA" id="ARBA00023242"/>
    </source>
</evidence>
<evidence type="ECO:0000313" key="6">
    <source>
        <dbReference type="WBParaSite" id="nRc.2.0.1.t47964-RA"/>
    </source>
</evidence>
<evidence type="ECO:0000256" key="4">
    <source>
        <dbReference type="SAM" id="MobiDB-lite"/>
    </source>
</evidence>
<dbReference type="GO" id="GO:0010997">
    <property type="term" value="F:anaphase-promoting complex binding"/>
    <property type="evidence" value="ECO:0007669"/>
    <property type="project" value="TreeGrafter"/>
</dbReference>
<feature type="region of interest" description="Disordered" evidence="4">
    <location>
        <begin position="106"/>
        <end position="133"/>
    </location>
</feature>
<proteinExistence type="predicted"/>
<dbReference type="AlphaFoldDB" id="A0A915LA70"/>
<accession>A0A915LA70</accession>
<dbReference type="OMA" id="QIGRIHN"/>
<dbReference type="GO" id="GO:0005634">
    <property type="term" value="C:nucleus"/>
    <property type="evidence" value="ECO:0007669"/>
    <property type="project" value="UniProtKB-SubCell"/>
</dbReference>
<protein>
    <submittedName>
        <fullName evidence="6">Claspin</fullName>
    </submittedName>
</protein>
<dbReference type="PANTHER" id="PTHR14396">
    <property type="entry name" value="CLASPIN"/>
    <property type="match status" value="1"/>
</dbReference>
<comment type="subcellular location">
    <subcellularLocation>
        <location evidence="1">Nucleus</location>
    </subcellularLocation>
</comment>
<dbReference type="GO" id="GO:0007095">
    <property type="term" value="P:mitotic G2 DNA damage checkpoint signaling"/>
    <property type="evidence" value="ECO:0007669"/>
    <property type="project" value="TreeGrafter"/>
</dbReference>
<dbReference type="WBParaSite" id="nRc.2.0.1.t47964-RA">
    <property type="protein sequence ID" value="nRc.2.0.1.t47964-RA"/>
    <property type="gene ID" value="nRc.2.0.1.g47964"/>
</dbReference>
<dbReference type="InterPro" id="IPR024146">
    <property type="entry name" value="Claspin"/>
</dbReference>
<evidence type="ECO:0000256" key="2">
    <source>
        <dbReference type="ARBA" id="ARBA00022553"/>
    </source>
</evidence>
<evidence type="ECO:0000313" key="5">
    <source>
        <dbReference type="Proteomes" id="UP000887565"/>
    </source>
</evidence>
<keyword evidence="3" id="KW-0539">Nucleus</keyword>
<name>A0A915LA70_ROMCU</name>
<organism evidence="5 6">
    <name type="scientific">Romanomermis culicivorax</name>
    <name type="common">Nematode worm</name>
    <dbReference type="NCBI Taxonomy" id="13658"/>
    <lineage>
        <taxon>Eukaryota</taxon>
        <taxon>Metazoa</taxon>
        <taxon>Ecdysozoa</taxon>
        <taxon>Nematoda</taxon>
        <taxon>Enoplea</taxon>
        <taxon>Dorylaimia</taxon>
        <taxon>Mermithida</taxon>
        <taxon>Mermithoidea</taxon>
        <taxon>Mermithidae</taxon>
        <taxon>Romanomermis</taxon>
    </lineage>
</organism>
<dbReference type="Proteomes" id="UP000887565">
    <property type="component" value="Unplaced"/>
</dbReference>
<reference evidence="6" key="1">
    <citation type="submission" date="2022-11" db="UniProtKB">
        <authorList>
            <consortium name="WormBaseParasite"/>
        </authorList>
    </citation>
    <scope>IDENTIFICATION</scope>
</reference>
<feature type="region of interest" description="Disordered" evidence="4">
    <location>
        <begin position="183"/>
        <end position="217"/>
    </location>
</feature>
<keyword evidence="2" id="KW-0597">Phosphoprotein</keyword>
<evidence type="ECO:0000256" key="1">
    <source>
        <dbReference type="ARBA" id="ARBA00004123"/>
    </source>
</evidence>